<name>A0ABY2R3J0_9FLAO</name>
<feature type="non-terminal residue" evidence="1">
    <location>
        <position position="1"/>
    </location>
</feature>
<sequence length="615" mass="70025">KYNIRGWMTQINDPAVLNGKLFGYKVKYTNPVYSDISPGRYNGNIAEIDWNMSTVNNLKRYNYTYDKLNRLTDAEYAEPETTNPHNKNFDERLSYDVNGNITFLKRNAIPVYGSTSTVVDNLEYKYTGNRLNQIIESSLNDSGYEGGNNIIDYDSNGNMINMKDKGIQSIVYNYLNLPRSFFITQPDLFGNGQTSNSSLDYLYRADGTKLRKTYSSAPPRGLTKTIMTDYLDGFQYSYREGGGICLECRTETAFEEQAYKKLNTFPGIGGTPQWKLDFVPTSEGFYSFTENRYIYQYRDHLGNARISFAKNSEGVLEVTDTNNYYPFGLNHIEGMLSSSNFGGYYSYKYNGKELQETGMYDYGARMYMPDIGRWGVVDPLAETSRRWSTYTYAFNNPIRFIDPDGRENKDITIPSGTDQKGIDAIMANLQKLTRDKLTTVKGVNGKTHVVIDKFEKNGNYENGTQLIRDLITDEHNVDIRIGDASFATAKNKKLASNGVGTDSEVIFNPTGKQDMRVFEKDGKTMYETSPNFIVLGHELIHVKDHFDGTLNKTEAEHSYSDLKGIRLIETHPKSEFRASGFPGFIGKDGYSENKIRKEHGLKSRASYEVFRGRTR</sequence>
<dbReference type="Proteomes" id="UP000306038">
    <property type="component" value="Unassembled WGS sequence"/>
</dbReference>
<evidence type="ECO:0000313" key="1">
    <source>
        <dbReference type="EMBL" id="THV56801.1"/>
    </source>
</evidence>
<protein>
    <recommendedName>
        <fullName evidence="3">RHS repeat-associated core domain-containing protein</fullName>
    </recommendedName>
</protein>
<organism evidence="1 2">
    <name type="scientific">Chryseobacterium candidae</name>
    <dbReference type="NCBI Taxonomy" id="1978493"/>
    <lineage>
        <taxon>Bacteria</taxon>
        <taxon>Pseudomonadati</taxon>
        <taxon>Bacteroidota</taxon>
        <taxon>Flavobacteriia</taxon>
        <taxon>Flavobacteriales</taxon>
        <taxon>Weeksellaceae</taxon>
        <taxon>Chryseobacterium group</taxon>
        <taxon>Chryseobacterium</taxon>
    </lineage>
</organism>
<reference evidence="1 2" key="1">
    <citation type="submission" date="2019-01" db="EMBL/GenBank/DDBJ databases">
        <authorList>
            <person name="B I."/>
            <person name="Ch S."/>
            <person name="Ch V.R."/>
        </authorList>
    </citation>
    <scope>NUCLEOTIDE SEQUENCE [LARGE SCALE GENOMIC DNA]</scope>
    <source>
        <strain evidence="1 2">JC507</strain>
    </source>
</reference>
<keyword evidence="2" id="KW-1185">Reference proteome</keyword>
<dbReference type="EMBL" id="SDLV01000044">
    <property type="protein sequence ID" value="THV56801.1"/>
    <property type="molecule type" value="Genomic_DNA"/>
</dbReference>
<dbReference type="Gene3D" id="2.180.10.10">
    <property type="entry name" value="RHS repeat-associated core"/>
    <property type="match status" value="1"/>
</dbReference>
<accession>A0ABY2R3J0</accession>
<dbReference type="RefSeq" id="WP_262709830.1">
    <property type="nucleotide sequence ID" value="NZ_SDLV01000044.1"/>
</dbReference>
<gene>
    <name evidence="1" type="ORF">EK417_17335</name>
</gene>
<dbReference type="PANTHER" id="PTHR32305:SF15">
    <property type="entry name" value="PROTEIN RHSA-RELATED"/>
    <property type="match status" value="1"/>
</dbReference>
<dbReference type="NCBIfam" id="TIGR03696">
    <property type="entry name" value="Rhs_assc_core"/>
    <property type="match status" value="1"/>
</dbReference>
<proteinExistence type="predicted"/>
<dbReference type="InterPro" id="IPR022385">
    <property type="entry name" value="Rhs_assc_core"/>
</dbReference>
<dbReference type="Pfam" id="PF14891">
    <property type="entry name" value="Peptidase_M91"/>
    <property type="match status" value="1"/>
</dbReference>
<comment type="caution">
    <text evidence="1">The sequence shown here is derived from an EMBL/GenBank/DDBJ whole genome shotgun (WGS) entry which is preliminary data.</text>
</comment>
<dbReference type="PANTHER" id="PTHR32305">
    <property type="match status" value="1"/>
</dbReference>
<dbReference type="InterPro" id="IPR050708">
    <property type="entry name" value="T6SS_VgrG/RHS"/>
</dbReference>
<evidence type="ECO:0008006" key="3">
    <source>
        <dbReference type="Google" id="ProtNLM"/>
    </source>
</evidence>
<dbReference type="InterPro" id="IPR028208">
    <property type="entry name" value="Effector_pro_NleD-like"/>
</dbReference>
<evidence type="ECO:0000313" key="2">
    <source>
        <dbReference type="Proteomes" id="UP000306038"/>
    </source>
</evidence>